<evidence type="ECO:0000313" key="2">
    <source>
        <dbReference type="Proteomes" id="UP000322465"/>
    </source>
</evidence>
<keyword evidence="2" id="KW-1185">Reference proteome</keyword>
<accession>A0A5B9N6H8</accession>
<dbReference type="EMBL" id="MK931442">
    <property type="protein sequence ID" value="QEG07074.1"/>
    <property type="molecule type" value="Genomic_DNA"/>
</dbReference>
<proteinExistence type="predicted"/>
<evidence type="ECO:0000313" key="1">
    <source>
        <dbReference type="EMBL" id="QEG07074.1"/>
    </source>
</evidence>
<sequence length="249" mass="25906">MITSIFINGEIPFVEGMKKLSDFEFKNWFADFPVLGSATPFAAYYFGAEATDITANNLNINSQATQHGTLDNSPGYISVNTDNYLDTGYKAPAAITVGALIRRPPVAGSTVWFLADFAGSSAAIGFAVGISTAGRLVVAGQNSGATAAALAQVDFPASIAVGDFVALTAYIRNGTVTIAVYDPSAQNFQASSAGLTGTRAAGTNDILIGRKIDNNTSTTSTDVVSVVLINGELTTAEHLAVQQYLLNMA</sequence>
<dbReference type="Proteomes" id="UP000322465">
    <property type="component" value="Segment"/>
</dbReference>
<name>A0A5B9N6H8_9CAUD</name>
<reference evidence="1 2" key="1">
    <citation type="journal article" date="2019" name="Microbiol. Resour. Announc.">
        <title>Complete Genome Sequence of Sin4, a Siphophage Infecting Carbapenemase-Producing Klebsiella pneumoniae.</title>
        <authorList>
            <person name="Castillo M."/>
            <person name="Tran R."/>
            <person name="Newkirk H."/>
            <person name="Liu M."/>
            <person name="Gill J.J."/>
            <person name="Ramsey J."/>
        </authorList>
    </citation>
    <scope>NUCLEOTIDE SEQUENCE [LARGE SCALE GENOMIC DNA]</scope>
</reference>
<reference evidence="2" key="2">
    <citation type="submission" date="2019-05" db="EMBL/GenBank/DDBJ databases">
        <title>Complete Genome Sequence of Carbapenemase-Producing Klebsiella pneumoniae Siphophage Sin4.</title>
        <authorList>
            <person name="Castillo M."/>
            <person name="Tran R."/>
            <person name="Newkirk H."/>
            <person name="Liu M."/>
            <person name="Gill J.J."/>
            <person name="Ramsey J."/>
        </authorList>
    </citation>
    <scope>NUCLEOTIDE SEQUENCE [LARGE SCALE GENOMIC DNA]</scope>
</reference>
<gene>
    <name evidence="1" type="ORF">CPT_Sin4_047</name>
</gene>
<protein>
    <submittedName>
        <fullName evidence="1">Uncharacterized protein</fullName>
    </submittedName>
</protein>
<organism evidence="1 2">
    <name type="scientific">Klebsiella phage Sin4</name>
    <dbReference type="NCBI Taxonomy" id="2580406"/>
    <lineage>
        <taxon>Viruses</taxon>
        <taxon>Duplodnaviria</taxon>
        <taxon>Heunggongvirae</taxon>
        <taxon>Uroviricota</taxon>
        <taxon>Caudoviricetes</taxon>
        <taxon>Drexlerviridae</taxon>
        <taxon>Webervirus</taxon>
        <taxon>Webervirus sin4</taxon>
    </lineage>
</organism>